<dbReference type="Pfam" id="PF04701">
    <property type="entry name" value="Pox_D2"/>
    <property type="match status" value="1"/>
</dbReference>
<gene>
    <name evidence="5" type="primary">80L</name>
</gene>
<comment type="subcellular location">
    <subcellularLocation>
        <location evidence="1">Virion</location>
    </subcellularLocation>
</comment>
<organism evidence="5 6">
    <name type="scientific">Yaba-like disease virus</name>
    <name type="common">YLDV</name>
    <dbReference type="NCBI Taxonomy" id="132475"/>
    <lineage>
        <taxon>Viruses</taxon>
        <taxon>Varidnaviria</taxon>
        <taxon>Bamfordvirae</taxon>
        <taxon>Nucleocytoviricota</taxon>
        <taxon>Pokkesviricetes</taxon>
        <taxon>Chitovirales</taxon>
        <taxon>Poxviridae</taxon>
        <taxon>Chordopoxvirinae</taxon>
        <taxon>Yatapoxvirus</taxon>
        <taxon>Yatapoxvirus tanapox</taxon>
        <taxon>Tanapox virus</taxon>
    </lineage>
</organism>
<dbReference type="Proteomes" id="UP000136581">
    <property type="component" value="Segment"/>
</dbReference>
<keyword evidence="2" id="KW-0946">Virion</keyword>
<dbReference type="KEGG" id="vg:918629"/>
<accession>Q9DHN3</accession>
<reference evidence="5 6" key="1">
    <citation type="journal article" date="2001" name="Virology">
        <title>The genome sequence of Yaba-like disease virus, a yatapoxvirus.</title>
        <authorList>
            <person name="Lee H.J."/>
            <person name="Essani K."/>
            <person name="Smith G.L."/>
        </authorList>
    </citation>
    <scope>NUCLEOTIDE SEQUENCE [LARGE SCALE GENOMIC DNA]</scope>
</reference>
<evidence type="ECO:0000313" key="6">
    <source>
        <dbReference type="Proteomes" id="UP000136581"/>
    </source>
</evidence>
<evidence type="ECO:0000256" key="2">
    <source>
        <dbReference type="ARBA" id="ARBA00022844"/>
    </source>
</evidence>
<evidence type="ECO:0000256" key="4">
    <source>
        <dbReference type="ARBA" id="ARBA00024939"/>
    </source>
</evidence>
<name>Q9DHN3_YLDV</name>
<dbReference type="GeneID" id="918629"/>
<protein>
    <submittedName>
        <fullName evidence="5">80L protein</fullName>
    </submittedName>
</protein>
<dbReference type="RefSeq" id="NP_073465.1">
    <property type="nucleotide sequence ID" value="NC_002642.1"/>
</dbReference>
<proteinExistence type="predicted"/>
<evidence type="ECO:0000256" key="1">
    <source>
        <dbReference type="ARBA" id="ARBA00004328"/>
    </source>
</evidence>
<dbReference type="EMBL" id="AJ293568">
    <property type="protein sequence ID" value="CAC21318.1"/>
    <property type="molecule type" value="Genomic_DNA"/>
</dbReference>
<evidence type="ECO:0000256" key="3">
    <source>
        <dbReference type="ARBA" id="ARBA00022921"/>
    </source>
</evidence>
<keyword evidence="6" id="KW-1185">Reference proteome</keyword>
<dbReference type="InterPro" id="IPR006791">
    <property type="entry name" value="Pox_D2"/>
</dbReference>
<dbReference type="GO" id="GO:0044423">
    <property type="term" value="C:virion component"/>
    <property type="evidence" value="ECO:0007669"/>
    <property type="project" value="UniProtKB-KW"/>
</dbReference>
<comment type="function">
    <text evidence="4">Late protein which is part of a large complex required for early virion morphogenesis. This complex participates in the formation of virosomes and the incorporation of virosomal contents into nascent immature virions.</text>
</comment>
<evidence type="ECO:0000313" key="5">
    <source>
        <dbReference type="EMBL" id="CAC21318.1"/>
    </source>
</evidence>
<dbReference type="OrthoDB" id="13308at10239"/>
<keyword evidence="3" id="KW-0426">Late protein</keyword>
<organismHost>
    <name type="scientific">Homo sapiens</name>
    <name type="common">Human</name>
    <dbReference type="NCBI Taxonomy" id="9606"/>
</organismHost>
<organismHost>
    <name type="scientific">Simiiformes</name>
    <dbReference type="NCBI Taxonomy" id="314293"/>
</organismHost>
<sequence length="153" mass="18107">MDQIKKINDIIQNCNAVFSNEVNLLYNEKFIFLEKNLNGLPFKAHIYNNVSRFDNKTIFRVVKYVYKNRPKILKLIFPNNSFFESLEPLLPVKTINLSYNNTINDDLQDNTLSTKMILLELFNSFKFGKGSNYLVKYPYYYLPLRKDINDIVT</sequence>